<evidence type="ECO:0000256" key="4">
    <source>
        <dbReference type="ARBA" id="ARBA00022692"/>
    </source>
</evidence>
<keyword evidence="8" id="KW-1015">Disulfide bond</keyword>
<evidence type="ECO:0000256" key="2">
    <source>
        <dbReference type="ARBA" id="ARBA00010663"/>
    </source>
</evidence>
<keyword evidence="7 12" id="KW-0472">Membrane</keyword>
<dbReference type="PRINTS" id="PR00237">
    <property type="entry name" value="GPCRRHODOPSN"/>
</dbReference>
<keyword evidence="6" id="KW-0297">G-protein coupled receptor</keyword>
<comment type="subcellular location">
    <subcellularLocation>
        <location evidence="1">Cell membrane</location>
        <topology evidence="1">Multi-pass membrane protein</topology>
    </subcellularLocation>
</comment>
<dbReference type="GO" id="GO:0004993">
    <property type="term" value="F:G protein-coupled serotonin receptor activity"/>
    <property type="evidence" value="ECO:0007669"/>
    <property type="project" value="UniProtKB-ARBA"/>
</dbReference>
<evidence type="ECO:0000313" key="15">
    <source>
        <dbReference type="Proteomes" id="UP000759131"/>
    </source>
</evidence>
<protein>
    <recommendedName>
        <fullName evidence="13">G-protein coupled receptors family 1 profile domain-containing protein</fullName>
    </recommendedName>
</protein>
<keyword evidence="3" id="KW-1003">Cell membrane</keyword>
<evidence type="ECO:0000256" key="6">
    <source>
        <dbReference type="ARBA" id="ARBA00023040"/>
    </source>
</evidence>
<sequence length="261" mass="29582">MIVAVWTVAAIVSIAPVFGWKDPEFVHRIEIEKRCLLSQDIGYQIFATIATFYGPLVFILALYWKIFQVARKRIRRKPGKLVAPVSSAQTPRPLAPSPSSQNMNSINDDMNTTTDELTDTQCKQHNDKEIQLQQMKQHLSPNRTTLTTNGSNNNPNPTSSSNHKISSTLAQNTVKAQHKKATNKESLESKRERKAAKTLAIITGVFVMCWAPFFVMAVLIPIYPPIEPNKYISSFFLCPDFRNGFRRILCGKRYANRRGNR</sequence>
<dbReference type="PROSITE" id="PS50262">
    <property type="entry name" value="G_PROTEIN_RECEP_F1_2"/>
    <property type="match status" value="1"/>
</dbReference>
<dbReference type="Proteomes" id="UP000759131">
    <property type="component" value="Unassembled WGS sequence"/>
</dbReference>
<dbReference type="OrthoDB" id="6416825at2759"/>
<keyword evidence="10" id="KW-0807">Transducer</keyword>
<evidence type="ECO:0000256" key="3">
    <source>
        <dbReference type="ARBA" id="ARBA00022475"/>
    </source>
</evidence>
<evidence type="ECO:0000256" key="8">
    <source>
        <dbReference type="ARBA" id="ARBA00023157"/>
    </source>
</evidence>
<gene>
    <name evidence="14" type="ORF">OSB1V03_LOCUS10598</name>
</gene>
<evidence type="ECO:0000256" key="5">
    <source>
        <dbReference type="ARBA" id="ARBA00022989"/>
    </source>
</evidence>
<accession>A0A7R9KW58</accession>
<dbReference type="InterPro" id="IPR000276">
    <property type="entry name" value="GPCR_Rhodpsn"/>
</dbReference>
<feature type="transmembrane region" description="Helical" evidence="12">
    <location>
        <begin position="43"/>
        <end position="67"/>
    </location>
</feature>
<keyword evidence="9" id="KW-0675">Receptor</keyword>
<dbReference type="EMBL" id="CAJPIZ010007813">
    <property type="protein sequence ID" value="CAG2110615.1"/>
    <property type="molecule type" value="Genomic_DNA"/>
</dbReference>
<feature type="region of interest" description="Disordered" evidence="11">
    <location>
        <begin position="80"/>
        <end position="114"/>
    </location>
</feature>
<feature type="compositionally biased region" description="Low complexity" evidence="11">
    <location>
        <begin position="142"/>
        <end position="162"/>
    </location>
</feature>
<evidence type="ECO:0000256" key="12">
    <source>
        <dbReference type="SAM" id="Phobius"/>
    </source>
</evidence>
<organism evidence="14">
    <name type="scientific">Medioppia subpectinata</name>
    <dbReference type="NCBI Taxonomy" id="1979941"/>
    <lineage>
        <taxon>Eukaryota</taxon>
        <taxon>Metazoa</taxon>
        <taxon>Ecdysozoa</taxon>
        <taxon>Arthropoda</taxon>
        <taxon>Chelicerata</taxon>
        <taxon>Arachnida</taxon>
        <taxon>Acari</taxon>
        <taxon>Acariformes</taxon>
        <taxon>Sarcoptiformes</taxon>
        <taxon>Oribatida</taxon>
        <taxon>Brachypylina</taxon>
        <taxon>Oppioidea</taxon>
        <taxon>Oppiidae</taxon>
        <taxon>Medioppia</taxon>
    </lineage>
</organism>
<keyword evidence="5 12" id="KW-1133">Transmembrane helix</keyword>
<evidence type="ECO:0000259" key="13">
    <source>
        <dbReference type="PROSITE" id="PS50262"/>
    </source>
</evidence>
<dbReference type="InterPro" id="IPR017452">
    <property type="entry name" value="GPCR_Rhodpsn_7TM"/>
</dbReference>
<proteinExistence type="inferred from homology"/>
<feature type="compositionally biased region" description="Basic and acidic residues" evidence="11">
    <location>
        <begin position="182"/>
        <end position="191"/>
    </location>
</feature>
<dbReference type="GO" id="GO:0043410">
    <property type="term" value="P:positive regulation of MAPK cascade"/>
    <property type="evidence" value="ECO:0007669"/>
    <property type="project" value="TreeGrafter"/>
</dbReference>
<feature type="compositionally biased region" description="Polar residues" evidence="11">
    <location>
        <begin position="163"/>
        <end position="175"/>
    </location>
</feature>
<dbReference type="PANTHER" id="PTHR24248:SF199">
    <property type="entry name" value="IP13425P-RELATED"/>
    <property type="match status" value="1"/>
</dbReference>
<feature type="domain" description="G-protein coupled receptors family 1 profile" evidence="13">
    <location>
        <begin position="1"/>
        <end position="219"/>
    </location>
</feature>
<dbReference type="GO" id="GO:0005886">
    <property type="term" value="C:plasma membrane"/>
    <property type="evidence" value="ECO:0007669"/>
    <property type="project" value="UniProtKB-SubCell"/>
</dbReference>
<feature type="transmembrane region" description="Helical" evidence="12">
    <location>
        <begin position="199"/>
        <end position="223"/>
    </location>
</feature>
<evidence type="ECO:0000256" key="11">
    <source>
        <dbReference type="SAM" id="MobiDB-lite"/>
    </source>
</evidence>
<evidence type="ECO:0000256" key="7">
    <source>
        <dbReference type="ARBA" id="ARBA00023136"/>
    </source>
</evidence>
<keyword evidence="4 12" id="KW-0812">Transmembrane</keyword>
<evidence type="ECO:0000256" key="1">
    <source>
        <dbReference type="ARBA" id="ARBA00004651"/>
    </source>
</evidence>
<dbReference type="Pfam" id="PF00001">
    <property type="entry name" value="7tm_1"/>
    <property type="match status" value="1"/>
</dbReference>
<dbReference type="EMBL" id="OC862388">
    <property type="protein sequence ID" value="CAD7630185.1"/>
    <property type="molecule type" value="Genomic_DNA"/>
</dbReference>
<evidence type="ECO:0000256" key="9">
    <source>
        <dbReference type="ARBA" id="ARBA00023170"/>
    </source>
</evidence>
<feature type="compositionally biased region" description="Polar residues" evidence="11">
    <location>
        <begin position="97"/>
        <end position="114"/>
    </location>
</feature>
<comment type="similarity">
    <text evidence="2">Belongs to the G-protein coupled receptor 1 family.</text>
</comment>
<dbReference type="GO" id="GO:0071880">
    <property type="term" value="P:adenylate cyclase-activating adrenergic receptor signaling pathway"/>
    <property type="evidence" value="ECO:0007669"/>
    <property type="project" value="TreeGrafter"/>
</dbReference>
<dbReference type="SUPFAM" id="SSF81321">
    <property type="entry name" value="Family A G protein-coupled receptor-like"/>
    <property type="match status" value="1"/>
</dbReference>
<reference evidence="14" key="1">
    <citation type="submission" date="2020-11" db="EMBL/GenBank/DDBJ databases">
        <authorList>
            <person name="Tran Van P."/>
        </authorList>
    </citation>
    <scope>NUCLEOTIDE SEQUENCE</scope>
</reference>
<keyword evidence="15" id="KW-1185">Reference proteome</keyword>
<evidence type="ECO:0000313" key="14">
    <source>
        <dbReference type="EMBL" id="CAD7630185.1"/>
    </source>
</evidence>
<feature type="region of interest" description="Disordered" evidence="11">
    <location>
        <begin position="142"/>
        <end position="193"/>
    </location>
</feature>
<dbReference type="Gene3D" id="1.20.1070.10">
    <property type="entry name" value="Rhodopsin 7-helix transmembrane proteins"/>
    <property type="match status" value="1"/>
</dbReference>
<dbReference type="PANTHER" id="PTHR24248">
    <property type="entry name" value="ADRENERGIC RECEPTOR-RELATED G-PROTEIN COUPLED RECEPTOR"/>
    <property type="match status" value="1"/>
</dbReference>
<evidence type="ECO:0000256" key="10">
    <source>
        <dbReference type="ARBA" id="ARBA00023224"/>
    </source>
</evidence>
<dbReference type="AlphaFoldDB" id="A0A7R9KW58"/>
<name>A0A7R9KW58_9ACAR</name>